<keyword evidence="5" id="KW-1003">Cell membrane</keyword>
<organism evidence="15 16">
    <name type="scientific">Streptococcus hyointestinalis</name>
    <dbReference type="NCBI Taxonomy" id="1337"/>
    <lineage>
        <taxon>Bacteria</taxon>
        <taxon>Bacillati</taxon>
        <taxon>Bacillota</taxon>
        <taxon>Bacilli</taxon>
        <taxon>Lactobacillales</taxon>
        <taxon>Streptococcaceae</taxon>
        <taxon>Streptococcus</taxon>
    </lineage>
</organism>
<evidence type="ECO:0000259" key="13">
    <source>
        <dbReference type="Pfam" id="PF02706"/>
    </source>
</evidence>
<accession>A0A380KGF1</accession>
<dbReference type="UniPathway" id="UPA00934"/>
<comment type="similarity">
    <text evidence="3">Belongs to the CpsC/CapA family.</text>
</comment>
<gene>
    <name evidence="15" type="primary">cpsC_2</name>
    <name evidence="15" type="ORF">NCTC12224_02383</name>
</gene>
<evidence type="ECO:0000256" key="2">
    <source>
        <dbReference type="ARBA" id="ARBA00005132"/>
    </source>
</evidence>
<evidence type="ECO:0000256" key="4">
    <source>
        <dbReference type="ARBA" id="ARBA00020739"/>
    </source>
</evidence>
<protein>
    <recommendedName>
        <fullName evidence="4">Capsular polysaccharide biosynthesis protein CpsC</fullName>
    </recommendedName>
</protein>
<comment type="pathway">
    <text evidence="2">Capsule biogenesis; capsule polysaccharide biosynthesis.</text>
</comment>
<dbReference type="GO" id="GO:0045227">
    <property type="term" value="P:capsule polysaccharide biosynthetic process"/>
    <property type="evidence" value="ECO:0007669"/>
    <property type="project" value="UniProtKB-UniPathway"/>
</dbReference>
<dbReference type="Pfam" id="PF13807">
    <property type="entry name" value="GNVR"/>
    <property type="match status" value="1"/>
</dbReference>
<evidence type="ECO:0000256" key="3">
    <source>
        <dbReference type="ARBA" id="ARBA00006683"/>
    </source>
</evidence>
<keyword evidence="10" id="KW-0270">Exopolysaccharide synthesis</keyword>
<evidence type="ECO:0000256" key="6">
    <source>
        <dbReference type="ARBA" id="ARBA00022692"/>
    </source>
</evidence>
<dbReference type="Pfam" id="PF02706">
    <property type="entry name" value="Wzz"/>
    <property type="match status" value="1"/>
</dbReference>
<keyword evidence="8 12" id="KW-1133">Transmembrane helix</keyword>
<feature type="transmembrane region" description="Helical" evidence="12">
    <location>
        <begin position="181"/>
        <end position="198"/>
    </location>
</feature>
<sequence length="231" mass="25505">MKEQNPSMEIDVLLLLKKLWSKKFLITLVAVFFATIALLVSLFLIKPTYTSTTSFYVGNQKAAAENALTAQDLQAGSYLVKDYKEIITSKDVRQQVIDDEKLTMSAEELLGKMTVDIPVDTRIISINVEDGDPREAARIANALRVVSSEKIKAVTKVDNVEEVDPAEAPTEPSSPNIKRNVALGFLIGGFLAVVIILIREVLDDRIKRPEDIEEVLGLPLIGVVPNTDKLK</sequence>
<dbReference type="PANTHER" id="PTHR32309:SF13">
    <property type="entry name" value="FERRIC ENTEROBACTIN TRANSPORT PROTEIN FEPE"/>
    <property type="match status" value="1"/>
</dbReference>
<evidence type="ECO:0000256" key="1">
    <source>
        <dbReference type="ARBA" id="ARBA00004651"/>
    </source>
</evidence>
<keyword evidence="9 12" id="KW-0472">Membrane</keyword>
<proteinExistence type="inferred from homology"/>
<dbReference type="InterPro" id="IPR003856">
    <property type="entry name" value="LPS_length_determ_N"/>
</dbReference>
<evidence type="ECO:0000256" key="11">
    <source>
        <dbReference type="ARBA" id="ARBA00045736"/>
    </source>
</evidence>
<dbReference type="EMBL" id="UHFN01000007">
    <property type="protein sequence ID" value="SUN63320.1"/>
    <property type="molecule type" value="Genomic_DNA"/>
</dbReference>
<feature type="domain" description="Polysaccharide chain length determinant N-terminal" evidence="13">
    <location>
        <begin position="9"/>
        <end position="99"/>
    </location>
</feature>
<evidence type="ECO:0000259" key="14">
    <source>
        <dbReference type="Pfam" id="PF13807"/>
    </source>
</evidence>
<dbReference type="GO" id="GO:0005886">
    <property type="term" value="C:plasma membrane"/>
    <property type="evidence" value="ECO:0007669"/>
    <property type="project" value="UniProtKB-SubCell"/>
</dbReference>
<dbReference type="InterPro" id="IPR050445">
    <property type="entry name" value="Bact_polysacc_biosynth/exp"/>
</dbReference>
<comment type="subcellular location">
    <subcellularLocation>
        <location evidence="1">Cell membrane</location>
        <topology evidence="1">Multi-pass membrane protein</topology>
    </subcellularLocation>
</comment>
<evidence type="ECO:0000256" key="9">
    <source>
        <dbReference type="ARBA" id="ARBA00023136"/>
    </source>
</evidence>
<dbReference type="OrthoDB" id="2360475at2"/>
<feature type="transmembrane region" description="Helical" evidence="12">
    <location>
        <begin position="24"/>
        <end position="45"/>
    </location>
</feature>
<dbReference type="AlphaFoldDB" id="A0A380KGF1"/>
<evidence type="ECO:0000313" key="15">
    <source>
        <dbReference type="EMBL" id="SUN63320.1"/>
    </source>
</evidence>
<comment type="function">
    <text evidence="11">Required for CpsD phosphorylation. Involved in the regulation of capsular polysaccharide biosynthesis. May be part of a complex that directs the coordinated polymerization and export to the cell surface of the capsular polysaccharide.</text>
</comment>
<evidence type="ECO:0000256" key="7">
    <source>
        <dbReference type="ARBA" id="ARBA00022903"/>
    </source>
</evidence>
<dbReference type="InterPro" id="IPR032807">
    <property type="entry name" value="GNVR"/>
</dbReference>
<dbReference type="GO" id="GO:0004713">
    <property type="term" value="F:protein tyrosine kinase activity"/>
    <property type="evidence" value="ECO:0007669"/>
    <property type="project" value="TreeGrafter"/>
</dbReference>
<reference evidence="15 16" key="1">
    <citation type="submission" date="2018-06" db="EMBL/GenBank/DDBJ databases">
        <authorList>
            <consortium name="Pathogen Informatics"/>
            <person name="Doyle S."/>
        </authorList>
    </citation>
    <scope>NUCLEOTIDE SEQUENCE [LARGE SCALE GENOMIC DNA]</scope>
    <source>
        <strain evidence="15 16">NCTC12224</strain>
    </source>
</reference>
<name>A0A380KGF1_9STRE</name>
<feature type="domain" description="Tyrosine-protein kinase G-rich" evidence="14">
    <location>
        <begin position="146"/>
        <end position="200"/>
    </location>
</feature>
<evidence type="ECO:0000256" key="10">
    <source>
        <dbReference type="ARBA" id="ARBA00023169"/>
    </source>
</evidence>
<keyword evidence="16" id="KW-1185">Reference proteome</keyword>
<evidence type="ECO:0000256" key="12">
    <source>
        <dbReference type="SAM" id="Phobius"/>
    </source>
</evidence>
<evidence type="ECO:0000256" key="5">
    <source>
        <dbReference type="ARBA" id="ARBA00022475"/>
    </source>
</evidence>
<keyword evidence="7" id="KW-0972">Capsule biogenesis/degradation</keyword>
<keyword evidence="6 12" id="KW-0812">Transmembrane</keyword>
<evidence type="ECO:0000313" key="16">
    <source>
        <dbReference type="Proteomes" id="UP000254924"/>
    </source>
</evidence>
<evidence type="ECO:0000256" key="8">
    <source>
        <dbReference type="ARBA" id="ARBA00022989"/>
    </source>
</evidence>
<dbReference type="Proteomes" id="UP000254924">
    <property type="component" value="Unassembled WGS sequence"/>
</dbReference>
<dbReference type="PANTHER" id="PTHR32309">
    <property type="entry name" value="TYROSINE-PROTEIN KINASE"/>
    <property type="match status" value="1"/>
</dbReference>